<dbReference type="AlphaFoldDB" id="A0A453H9Y0"/>
<proteinExistence type="predicted"/>
<protein>
    <submittedName>
        <fullName evidence="1">Uncharacterized protein</fullName>
    </submittedName>
</protein>
<reference evidence="2" key="1">
    <citation type="journal article" date="2014" name="Science">
        <title>Ancient hybridizations among the ancestral genomes of bread wheat.</title>
        <authorList>
            <consortium name="International Wheat Genome Sequencing Consortium,"/>
            <person name="Marcussen T."/>
            <person name="Sandve S.R."/>
            <person name="Heier L."/>
            <person name="Spannagl M."/>
            <person name="Pfeifer M."/>
            <person name="Jakobsen K.S."/>
            <person name="Wulff B.B."/>
            <person name="Steuernagel B."/>
            <person name="Mayer K.F."/>
            <person name="Olsen O.A."/>
        </authorList>
    </citation>
    <scope>NUCLEOTIDE SEQUENCE [LARGE SCALE GENOMIC DNA]</scope>
    <source>
        <strain evidence="2">cv. AL8/78</strain>
    </source>
</reference>
<keyword evidence="2" id="KW-1185">Reference proteome</keyword>
<reference evidence="2" key="2">
    <citation type="journal article" date="2017" name="Nat. Plants">
        <title>The Aegilops tauschii genome reveals multiple impacts of transposons.</title>
        <authorList>
            <person name="Zhao G."/>
            <person name="Zou C."/>
            <person name="Li K."/>
            <person name="Wang K."/>
            <person name="Li T."/>
            <person name="Gao L."/>
            <person name="Zhang X."/>
            <person name="Wang H."/>
            <person name="Yang Z."/>
            <person name="Liu X."/>
            <person name="Jiang W."/>
            <person name="Mao L."/>
            <person name="Kong X."/>
            <person name="Jiao Y."/>
            <person name="Jia J."/>
        </authorList>
    </citation>
    <scope>NUCLEOTIDE SEQUENCE [LARGE SCALE GENOMIC DNA]</scope>
    <source>
        <strain evidence="2">cv. AL8/78</strain>
    </source>
</reference>
<dbReference type="Proteomes" id="UP000015105">
    <property type="component" value="Chromosome 4D"/>
</dbReference>
<dbReference type="EnsemblPlants" id="AET4Gv20120400.7">
    <property type="protein sequence ID" value="AET4Gv20120400.7"/>
    <property type="gene ID" value="AET4Gv20120400"/>
</dbReference>
<evidence type="ECO:0000313" key="2">
    <source>
        <dbReference type="Proteomes" id="UP000015105"/>
    </source>
</evidence>
<organism evidence="1 2">
    <name type="scientific">Aegilops tauschii subsp. strangulata</name>
    <name type="common">Goatgrass</name>
    <dbReference type="NCBI Taxonomy" id="200361"/>
    <lineage>
        <taxon>Eukaryota</taxon>
        <taxon>Viridiplantae</taxon>
        <taxon>Streptophyta</taxon>
        <taxon>Embryophyta</taxon>
        <taxon>Tracheophyta</taxon>
        <taxon>Spermatophyta</taxon>
        <taxon>Magnoliopsida</taxon>
        <taxon>Liliopsida</taxon>
        <taxon>Poales</taxon>
        <taxon>Poaceae</taxon>
        <taxon>BOP clade</taxon>
        <taxon>Pooideae</taxon>
        <taxon>Triticodae</taxon>
        <taxon>Triticeae</taxon>
        <taxon>Triticinae</taxon>
        <taxon>Aegilops</taxon>
    </lineage>
</organism>
<sequence length="78" mass="8674">SFRLFINVEKSSSVPVGDNISLHELVLVLFSDTWDVHSLVSRAANFSTCITFLSHVKLMVLLQPFIQVNKTIGLALCL</sequence>
<dbReference type="Gramene" id="AET4Gv20120400.7">
    <property type="protein sequence ID" value="AET4Gv20120400.7"/>
    <property type="gene ID" value="AET4Gv20120400"/>
</dbReference>
<reference evidence="1" key="5">
    <citation type="journal article" date="2021" name="G3 (Bethesda)">
        <title>Aegilops tauschii genome assembly Aet v5.0 features greater sequence contiguity and improved annotation.</title>
        <authorList>
            <person name="Wang L."/>
            <person name="Zhu T."/>
            <person name="Rodriguez J.C."/>
            <person name="Deal K.R."/>
            <person name="Dubcovsky J."/>
            <person name="McGuire P.E."/>
            <person name="Lux T."/>
            <person name="Spannagl M."/>
            <person name="Mayer K.F.X."/>
            <person name="Baldrich P."/>
            <person name="Meyers B.C."/>
            <person name="Huo N."/>
            <person name="Gu Y.Q."/>
            <person name="Zhou H."/>
            <person name="Devos K.M."/>
            <person name="Bennetzen J.L."/>
            <person name="Unver T."/>
            <person name="Budak H."/>
            <person name="Gulick P.J."/>
            <person name="Galiba G."/>
            <person name="Kalapos B."/>
            <person name="Nelson D.R."/>
            <person name="Li P."/>
            <person name="You F.M."/>
            <person name="Luo M.C."/>
            <person name="Dvorak J."/>
        </authorList>
    </citation>
    <scope>NUCLEOTIDE SEQUENCE [LARGE SCALE GENOMIC DNA]</scope>
    <source>
        <strain evidence="1">cv. AL8/78</strain>
    </source>
</reference>
<accession>A0A453H9Y0</accession>
<evidence type="ECO:0000313" key="1">
    <source>
        <dbReference type="EnsemblPlants" id="AET4Gv20120400.7"/>
    </source>
</evidence>
<reference evidence="1" key="3">
    <citation type="journal article" date="2017" name="Nature">
        <title>Genome sequence of the progenitor of the wheat D genome Aegilops tauschii.</title>
        <authorList>
            <person name="Luo M.C."/>
            <person name="Gu Y.Q."/>
            <person name="Puiu D."/>
            <person name="Wang H."/>
            <person name="Twardziok S.O."/>
            <person name="Deal K.R."/>
            <person name="Huo N."/>
            <person name="Zhu T."/>
            <person name="Wang L."/>
            <person name="Wang Y."/>
            <person name="McGuire P.E."/>
            <person name="Liu S."/>
            <person name="Long H."/>
            <person name="Ramasamy R.K."/>
            <person name="Rodriguez J.C."/>
            <person name="Van S.L."/>
            <person name="Yuan L."/>
            <person name="Wang Z."/>
            <person name="Xia Z."/>
            <person name="Xiao L."/>
            <person name="Anderson O.D."/>
            <person name="Ouyang S."/>
            <person name="Liang Y."/>
            <person name="Zimin A.V."/>
            <person name="Pertea G."/>
            <person name="Qi P."/>
            <person name="Bennetzen J.L."/>
            <person name="Dai X."/>
            <person name="Dawson M.W."/>
            <person name="Muller H.G."/>
            <person name="Kugler K."/>
            <person name="Rivarola-Duarte L."/>
            <person name="Spannagl M."/>
            <person name="Mayer K.F.X."/>
            <person name="Lu F.H."/>
            <person name="Bevan M.W."/>
            <person name="Leroy P."/>
            <person name="Li P."/>
            <person name="You F.M."/>
            <person name="Sun Q."/>
            <person name="Liu Z."/>
            <person name="Lyons E."/>
            <person name="Wicker T."/>
            <person name="Salzberg S.L."/>
            <person name="Devos K.M."/>
            <person name="Dvorak J."/>
        </authorList>
    </citation>
    <scope>NUCLEOTIDE SEQUENCE [LARGE SCALE GENOMIC DNA]</scope>
    <source>
        <strain evidence="1">cv. AL8/78</strain>
    </source>
</reference>
<name>A0A453H9Y0_AEGTS</name>
<reference evidence="1" key="4">
    <citation type="submission" date="2019-03" db="UniProtKB">
        <authorList>
            <consortium name="EnsemblPlants"/>
        </authorList>
    </citation>
    <scope>IDENTIFICATION</scope>
</reference>